<sequence>MSAKSTALPGRYNASLTPWVKGIHQALDDPKITRVVAQKSAQVAWTDGVLLNYIGKRIDIDPCPIIVMFAKEGAAKEFNDEKLVPMIEASPHLREKIPIGSRRDKNNRWNYKGYPGGFLKLVGSNSPSSVKSTPAPVVCVEEPDDCNDNIKEQGDTITLLIERTKTFARPKVLYGGTPTVEGFSAVETAYKESDKRQFFVPCPDCGQEVVLKWEDVHWQEDKNINHEVYGHVNLDSAVYVCPHCGSVWDDTKKNRAVRKGVWKATATFTGTAGFYINELYSPFPGSRFRNILEKYLSAKHLMDQGDDTKMRSFYNSQLGLPYAYKSGLPEPDVLKERAEDYEAFTVPEVGCVLTAGVDVQHDRLAVIIRAWGPGEESWLVWWGEIQGQTIVPEKGAWLDLDKLLNRTFKVSNGASVRIRAASIDSSDGQTSDAVYTFVRKRLVRGYMAIKGSSEISGEKEIFTTPKISVDLDGKQKAYKYGLRPFIVGTSRAKDLILGVEANGGRIKLTGRGPGRVHWYKGVRSDYWEQITSEVKVPSANRQKRVWQKKSGVRNEALDCEVYALHAARSLKLNLWTPQRWDLEREKQLQIDLLTEPEKEPVEVKPVVEEKPKDPPKQRDNFFDAFRRRKDTW</sequence>
<feature type="region of interest" description="Disordered" evidence="1">
    <location>
        <begin position="599"/>
        <end position="621"/>
    </location>
</feature>
<dbReference type="InterPro" id="IPR046453">
    <property type="entry name" value="GpA_ATPase"/>
</dbReference>
<evidence type="ECO:0000313" key="4">
    <source>
        <dbReference type="EMBL" id="MBM6928598.1"/>
    </source>
</evidence>
<evidence type="ECO:0000313" key="5">
    <source>
        <dbReference type="Proteomes" id="UP000777002"/>
    </source>
</evidence>
<feature type="domain" description="Phage terminase large subunit GpA ATPase" evidence="2">
    <location>
        <begin position="7"/>
        <end position="262"/>
    </location>
</feature>
<proteinExistence type="predicted"/>
<gene>
    <name evidence="4" type="ORF">H5985_04855</name>
</gene>
<accession>A0ABS2GS32</accession>
<evidence type="ECO:0000259" key="3">
    <source>
        <dbReference type="Pfam" id="PF20454"/>
    </source>
</evidence>
<reference evidence="4 5" key="1">
    <citation type="journal article" date="2021" name="Sci. Rep.">
        <title>The distribution of antibiotic resistance genes in chicken gut microbiota commensals.</title>
        <authorList>
            <person name="Juricova H."/>
            <person name="Matiasovicova J."/>
            <person name="Kubasova T."/>
            <person name="Cejkova D."/>
            <person name="Rychlik I."/>
        </authorList>
    </citation>
    <scope>NUCLEOTIDE SEQUENCE [LARGE SCALE GENOMIC DNA]</scope>
    <source>
        <strain evidence="4 5">An562</strain>
    </source>
</reference>
<dbReference type="Pfam" id="PF20454">
    <property type="entry name" value="GpA_nuclease"/>
    <property type="match status" value="1"/>
</dbReference>
<comment type="caution">
    <text evidence="4">The sequence shown here is derived from an EMBL/GenBank/DDBJ whole genome shotgun (WGS) entry which is preliminary data.</text>
</comment>
<organism evidence="4 5">
    <name type="scientific">Parasutterella secunda</name>
    <dbReference type="NCBI Taxonomy" id="626947"/>
    <lineage>
        <taxon>Bacteria</taxon>
        <taxon>Pseudomonadati</taxon>
        <taxon>Pseudomonadota</taxon>
        <taxon>Betaproteobacteria</taxon>
        <taxon>Burkholderiales</taxon>
        <taxon>Sutterellaceae</taxon>
        <taxon>Parasutterella</taxon>
    </lineage>
</organism>
<feature type="domain" description="Terminase large subunit GpA endonuclease" evidence="3">
    <location>
        <begin position="271"/>
        <end position="577"/>
    </location>
</feature>
<protein>
    <submittedName>
        <fullName evidence="4">Phage terminase large subunit family protein</fullName>
    </submittedName>
</protein>
<name>A0ABS2GS32_9BURK</name>
<evidence type="ECO:0000256" key="1">
    <source>
        <dbReference type="SAM" id="MobiDB-lite"/>
    </source>
</evidence>
<dbReference type="Pfam" id="PF05876">
    <property type="entry name" value="GpA_ATPase"/>
    <property type="match status" value="1"/>
</dbReference>
<keyword evidence="5" id="KW-1185">Reference proteome</keyword>
<dbReference type="EMBL" id="JACJKX010000007">
    <property type="protein sequence ID" value="MBM6928598.1"/>
    <property type="molecule type" value="Genomic_DNA"/>
</dbReference>
<evidence type="ECO:0000259" key="2">
    <source>
        <dbReference type="Pfam" id="PF05876"/>
    </source>
</evidence>
<dbReference type="Proteomes" id="UP000777002">
    <property type="component" value="Unassembled WGS sequence"/>
</dbReference>
<dbReference type="InterPro" id="IPR046454">
    <property type="entry name" value="GpA_endonuclease"/>
</dbReference>